<comment type="caution">
    <text evidence="1">The sequence shown here is derived from an EMBL/GenBank/DDBJ whole genome shotgun (WGS) entry which is preliminary data.</text>
</comment>
<dbReference type="Proteomes" id="UP000235965">
    <property type="component" value="Unassembled WGS sequence"/>
</dbReference>
<proteinExistence type="predicted"/>
<evidence type="ECO:0000313" key="1">
    <source>
        <dbReference type="EMBL" id="PNF22223.1"/>
    </source>
</evidence>
<accession>A0A2J7Q0V9</accession>
<name>A0A2J7Q0V9_9NEOP</name>
<sequence length="49" mass="5645">MVYQKIKTGSGLHSLITELNTETRFERSPWNKPGQFNFEHLSLTKVSGH</sequence>
<reference evidence="1 2" key="1">
    <citation type="submission" date="2017-12" db="EMBL/GenBank/DDBJ databases">
        <title>Hemimetabolous genomes reveal molecular basis of termite eusociality.</title>
        <authorList>
            <person name="Harrison M.C."/>
            <person name="Jongepier E."/>
            <person name="Robertson H.M."/>
            <person name="Arning N."/>
            <person name="Bitard-Feildel T."/>
            <person name="Chao H."/>
            <person name="Childers C.P."/>
            <person name="Dinh H."/>
            <person name="Doddapaneni H."/>
            <person name="Dugan S."/>
            <person name="Gowin J."/>
            <person name="Greiner C."/>
            <person name="Han Y."/>
            <person name="Hu H."/>
            <person name="Hughes D.S.T."/>
            <person name="Huylmans A.-K."/>
            <person name="Kemena C."/>
            <person name="Kremer L.P.M."/>
            <person name="Lee S.L."/>
            <person name="Lopez-Ezquerra A."/>
            <person name="Mallet L."/>
            <person name="Monroy-Kuhn J.M."/>
            <person name="Moser A."/>
            <person name="Murali S.C."/>
            <person name="Muzny D.M."/>
            <person name="Otani S."/>
            <person name="Piulachs M.-D."/>
            <person name="Poelchau M."/>
            <person name="Qu J."/>
            <person name="Schaub F."/>
            <person name="Wada-Katsumata A."/>
            <person name="Worley K.C."/>
            <person name="Xie Q."/>
            <person name="Ylla G."/>
            <person name="Poulsen M."/>
            <person name="Gibbs R.A."/>
            <person name="Schal C."/>
            <person name="Richards S."/>
            <person name="Belles X."/>
            <person name="Korb J."/>
            <person name="Bornberg-Bauer E."/>
        </authorList>
    </citation>
    <scope>NUCLEOTIDE SEQUENCE [LARGE SCALE GENOMIC DNA]</scope>
    <source>
        <tissue evidence="1">Whole body</tissue>
    </source>
</reference>
<dbReference type="AlphaFoldDB" id="A0A2J7Q0V9"/>
<gene>
    <name evidence="1" type="ORF">B7P43_G02905</name>
</gene>
<organism evidence="1 2">
    <name type="scientific">Cryptotermes secundus</name>
    <dbReference type="NCBI Taxonomy" id="105785"/>
    <lineage>
        <taxon>Eukaryota</taxon>
        <taxon>Metazoa</taxon>
        <taxon>Ecdysozoa</taxon>
        <taxon>Arthropoda</taxon>
        <taxon>Hexapoda</taxon>
        <taxon>Insecta</taxon>
        <taxon>Pterygota</taxon>
        <taxon>Neoptera</taxon>
        <taxon>Polyneoptera</taxon>
        <taxon>Dictyoptera</taxon>
        <taxon>Blattodea</taxon>
        <taxon>Blattoidea</taxon>
        <taxon>Termitoidae</taxon>
        <taxon>Kalotermitidae</taxon>
        <taxon>Cryptotermitinae</taxon>
        <taxon>Cryptotermes</taxon>
    </lineage>
</organism>
<evidence type="ECO:0000313" key="2">
    <source>
        <dbReference type="Proteomes" id="UP000235965"/>
    </source>
</evidence>
<dbReference type="EMBL" id="NEVH01019960">
    <property type="protein sequence ID" value="PNF22223.1"/>
    <property type="molecule type" value="Genomic_DNA"/>
</dbReference>
<dbReference type="InParanoid" id="A0A2J7Q0V9"/>
<keyword evidence="2" id="KW-1185">Reference proteome</keyword>
<protein>
    <submittedName>
        <fullName evidence="1">Uncharacterized protein</fullName>
    </submittedName>
</protein>